<keyword evidence="3" id="KW-1185">Reference proteome</keyword>
<dbReference type="InterPro" id="IPR014914">
    <property type="entry name" value="RES_dom"/>
</dbReference>
<accession>A0ABS3CA88</accession>
<dbReference type="Pfam" id="PF08808">
    <property type="entry name" value="RES"/>
    <property type="match status" value="1"/>
</dbReference>
<proteinExistence type="predicted"/>
<evidence type="ECO:0000313" key="2">
    <source>
        <dbReference type="EMBL" id="MBN7812529.1"/>
    </source>
</evidence>
<feature type="domain" description="RES" evidence="1">
    <location>
        <begin position="26"/>
        <end position="150"/>
    </location>
</feature>
<sequence length="166" mass="18482">MDVSTTESSAEQMQVYRLTKSKYAGDISGTGAAINPGRWNRKGSPVLYTGINPEIALLETIVHLPPMLSPVLDMLTLEIPDDSTLTLQDSDLPANWSDYPAPTILSEIGQRWIENGKQLALQVPSCIIKTSSILVLNCQHPKYREVKIVERTPFPLDPRLIKQTIR</sequence>
<evidence type="ECO:0000259" key="1">
    <source>
        <dbReference type="SMART" id="SM00953"/>
    </source>
</evidence>
<organism evidence="2 3">
    <name type="scientific">Algoriphagus oliviformis</name>
    <dbReference type="NCBI Taxonomy" id="2811231"/>
    <lineage>
        <taxon>Bacteria</taxon>
        <taxon>Pseudomonadati</taxon>
        <taxon>Bacteroidota</taxon>
        <taxon>Cytophagia</taxon>
        <taxon>Cytophagales</taxon>
        <taxon>Cyclobacteriaceae</taxon>
        <taxon>Algoriphagus</taxon>
    </lineage>
</organism>
<dbReference type="RefSeq" id="WP_206579306.1">
    <property type="nucleotide sequence ID" value="NZ_JAFKCT010000007.1"/>
</dbReference>
<gene>
    <name evidence="2" type="ORF">J0A68_16360</name>
</gene>
<dbReference type="EMBL" id="JAFKCT010000007">
    <property type="protein sequence ID" value="MBN7812529.1"/>
    <property type="molecule type" value="Genomic_DNA"/>
</dbReference>
<reference evidence="2 3" key="1">
    <citation type="submission" date="2021-03" db="EMBL/GenBank/DDBJ databases">
        <title>novel species isolated from a fishpond in China.</title>
        <authorList>
            <person name="Lu H."/>
            <person name="Cai Z."/>
        </authorList>
    </citation>
    <scope>NUCLEOTIDE SEQUENCE [LARGE SCALE GENOMIC DNA]</scope>
    <source>
        <strain evidence="2 3">H41</strain>
    </source>
</reference>
<comment type="caution">
    <text evidence="2">The sequence shown here is derived from an EMBL/GenBank/DDBJ whole genome shotgun (WGS) entry which is preliminary data.</text>
</comment>
<dbReference type="SMART" id="SM00953">
    <property type="entry name" value="RES"/>
    <property type="match status" value="1"/>
</dbReference>
<dbReference type="Proteomes" id="UP000664317">
    <property type="component" value="Unassembled WGS sequence"/>
</dbReference>
<name>A0ABS3CA88_9BACT</name>
<evidence type="ECO:0000313" key="3">
    <source>
        <dbReference type="Proteomes" id="UP000664317"/>
    </source>
</evidence>
<protein>
    <submittedName>
        <fullName evidence="2">RES family NAD+ phosphorylase</fullName>
    </submittedName>
</protein>